<sequence length="334" mass="36822">FDDAVYVWYKPGWNSVSPKDKKSEGAHHSKTRLATGTRFLASWLSSWSASRNIVCSSSGGRRGGEGIPVINDVVGCGISEYASAGRLVRVNDETSNGYSDFESFVDVIRLSRTFERDLNRGYFSLASLPRSRNKIEDRARYLRFDNVKYSPSTHAYCTLDVVSLLRMYILDLGLHALRKNENGTGKTTAKHPSPDRGLHFLGDRSLACPSWPNFLPTESSVLVISKICLLASSGCPIIWPVQGDFRAFGLLSDYLGLSTEASIGVFSAASVLVTIGPQSLNTFRLQPSTVLAMADPTSCAHLPPELEHDIFLLAFQNDYRDATNLVLIAKRVFD</sequence>
<protein>
    <submittedName>
        <fullName evidence="1">Uncharacterized protein</fullName>
    </submittedName>
</protein>
<accession>A0ACD2ZXD8</accession>
<evidence type="ECO:0000313" key="1">
    <source>
        <dbReference type="EMBL" id="TFK57973.1"/>
    </source>
</evidence>
<gene>
    <name evidence="1" type="ORF">BDN72DRAFT_866329</name>
</gene>
<feature type="non-terminal residue" evidence="1">
    <location>
        <position position="1"/>
    </location>
</feature>
<name>A0ACD2ZXD8_9AGAR</name>
<evidence type="ECO:0000313" key="2">
    <source>
        <dbReference type="Proteomes" id="UP000308600"/>
    </source>
</evidence>
<dbReference type="EMBL" id="ML209798">
    <property type="protein sequence ID" value="TFK57973.1"/>
    <property type="molecule type" value="Genomic_DNA"/>
</dbReference>
<feature type="non-terminal residue" evidence="1">
    <location>
        <position position="334"/>
    </location>
</feature>
<organism evidence="1 2">
    <name type="scientific">Pluteus cervinus</name>
    <dbReference type="NCBI Taxonomy" id="181527"/>
    <lineage>
        <taxon>Eukaryota</taxon>
        <taxon>Fungi</taxon>
        <taxon>Dikarya</taxon>
        <taxon>Basidiomycota</taxon>
        <taxon>Agaricomycotina</taxon>
        <taxon>Agaricomycetes</taxon>
        <taxon>Agaricomycetidae</taxon>
        <taxon>Agaricales</taxon>
        <taxon>Pluteineae</taxon>
        <taxon>Pluteaceae</taxon>
        <taxon>Pluteus</taxon>
    </lineage>
</organism>
<dbReference type="Proteomes" id="UP000308600">
    <property type="component" value="Unassembled WGS sequence"/>
</dbReference>
<keyword evidence="2" id="KW-1185">Reference proteome</keyword>
<reference evidence="1 2" key="1">
    <citation type="journal article" date="2019" name="Nat. Ecol. Evol.">
        <title>Megaphylogeny resolves global patterns of mushroom evolution.</title>
        <authorList>
            <person name="Varga T."/>
            <person name="Krizsan K."/>
            <person name="Foldi C."/>
            <person name="Dima B."/>
            <person name="Sanchez-Garcia M."/>
            <person name="Sanchez-Ramirez S."/>
            <person name="Szollosi G.J."/>
            <person name="Szarkandi J.G."/>
            <person name="Papp V."/>
            <person name="Albert L."/>
            <person name="Andreopoulos W."/>
            <person name="Angelini C."/>
            <person name="Antonin V."/>
            <person name="Barry K.W."/>
            <person name="Bougher N.L."/>
            <person name="Buchanan P."/>
            <person name="Buyck B."/>
            <person name="Bense V."/>
            <person name="Catcheside P."/>
            <person name="Chovatia M."/>
            <person name="Cooper J."/>
            <person name="Damon W."/>
            <person name="Desjardin D."/>
            <person name="Finy P."/>
            <person name="Geml J."/>
            <person name="Haridas S."/>
            <person name="Hughes K."/>
            <person name="Justo A."/>
            <person name="Karasinski D."/>
            <person name="Kautmanova I."/>
            <person name="Kiss B."/>
            <person name="Kocsube S."/>
            <person name="Kotiranta H."/>
            <person name="LaButti K.M."/>
            <person name="Lechner B.E."/>
            <person name="Liimatainen K."/>
            <person name="Lipzen A."/>
            <person name="Lukacs Z."/>
            <person name="Mihaltcheva S."/>
            <person name="Morgado L.N."/>
            <person name="Niskanen T."/>
            <person name="Noordeloos M.E."/>
            <person name="Ohm R.A."/>
            <person name="Ortiz-Santana B."/>
            <person name="Ovrebo C."/>
            <person name="Racz N."/>
            <person name="Riley R."/>
            <person name="Savchenko A."/>
            <person name="Shiryaev A."/>
            <person name="Soop K."/>
            <person name="Spirin V."/>
            <person name="Szebenyi C."/>
            <person name="Tomsovsky M."/>
            <person name="Tulloss R.E."/>
            <person name="Uehling J."/>
            <person name="Grigoriev I.V."/>
            <person name="Vagvolgyi C."/>
            <person name="Papp T."/>
            <person name="Martin F.M."/>
            <person name="Miettinen O."/>
            <person name="Hibbett D.S."/>
            <person name="Nagy L.G."/>
        </authorList>
    </citation>
    <scope>NUCLEOTIDE SEQUENCE [LARGE SCALE GENOMIC DNA]</scope>
    <source>
        <strain evidence="1 2">NL-1719</strain>
    </source>
</reference>
<proteinExistence type="predicted"/>